<feature type="region of interest" description="Disordered" evidence="1">
    <location>
        <begin position="815"/>
        <end position="918"/>
    </location>
</feature>
<dbReference type="PANTHER" id="PTHR22834">
    <property type="entry name" value="NUCLEAR FUSION PROTEIN FUS2"/>
    <property type="match status" value="1"/>
</dbReference>
<dbReference type="InterPro" id="IPR027267">
    <property type="entry name" value="AH/BAR_dom_sf"/>
</dbReference>
<feature type="compositionally biased region" description="Low complexity" evidence="1">
    <location>
        <begin position="335"/>
        <end position="356"/>
    </location>
</feature>
<dbReference type="SUPFAM" id="SSF103657">
    <property type="entry name" value="BAR/IMD domain-like"/>
    <property type="match status" value="1"/>
</dbReference>
<feature type="compositionally biased region" description="Low complexity" evidence="1">
    <location>
        <begin position="153"/>
        <end position="172"/>
    </location>
</feature>
<gene>
    <name evidence="3" type="ORF">CC85DRAFT_312634</name>
</gene>
<evidence type="ECO:0000313" key="3">
    <source>
        <dbReference type="EMBL" id="KLT41685.1"/>
    </source>
</evidence>
<feature type="region of interest" description="Disordered" evidence="1">
    <location>
        <begin position="1884"/>
        <end position="1903"/>
    </location>
</feature>
<dbReference type="Gene3D" id="1.20.900.10">
    <property type="entry name" value="Dbl homology (DH) domain"/>
    <property type="match status" value="1"/>
</dbReference>
<feature type="region of interest" description="Disordered" evidence="1">
    <location>
        <begin position="1"/>
        <end position="134"/>
    </location>
</feature>
<feature type="compositionally biased region" description="Low complexity" evidence="1">
    <location>
        <begin position="398"/>
        <end position="410"/>
    </location>
</feature>
<dbReference type="Pfam" id="PF00621">
    <property type="entry name" value="RhoGEF"/>
    <property type="match status" value="1"/>
</dbReference>
<feature type="compositionally biased region" description="Polar residues" evidence="1">
    <location>
        <begin position="177"/>
        <end position="205"/>
    </location>
</feature>
<dbReference type="RefSeq" id="XP_018278176.1">
    <property type="nucleotide sequence ID" value="XM_018426025.1"/>
</dbReference>
<evidence type="ECO:0000256" key="1">
    <source>
        <dbReference type="SAM" id="MobiDB-lite"/>
    </source>
</evidence>
<feature type="compositionally biased region" description="Low complexity" evidence="1">
    <location>
        <begin position="538"/>
        <end position="566"/>
    </location>
</feature>
<dbReference type="InterPro" id="IPR051492">
    <property type="entry name" value="Dynamin-Rho_GEF"/>
</dbReference>
<feature type="compositionally biased region" description="Polar residues" evidence="1">
    <location>
        <begin position="772"/>
        <end position="785"/>
    </location>
</feature>
<dbReference type="PROSITE" id="PS50010">
    <property type="entry name" value="DH_2"/>
    <property type="match status" value="1"/>
</dbReference>
<dbReference type="GO" id="GO:0032955">
    <property type="term" value="P:regulation of division septum assembly"/>
    <property type="evidence" value="ECO:0007669"/>
    <property type="project" value="TreeGrafter"/>
</dbReference>
<feature type="compositionally biased region" description="Polar residues" evidence="1">
    <location>
        <begin position="858"/>
        <end position="868"/>
    </location>
</feature>
<feature type="region of interest" description="Disordered" evidence="1">
    <location>
        <begin position="151"/>
        <end position="713"/>
    </location>
</feature>
<dbReference type="GeneID" id="28986628"/>
<feature type="region of interest" description="Disordered" evidence="1">
    <location>
        <begin position="741"/>
        <end position="801"/>
    </location>
</feature>
<dbReference type="Gene3D" id="1.20.1270.60">
    <property type="entry name" value="Arfaptin homology (AH) domain/BAR domain"/>
    <property type="match status" value="1"/>
</dbReference>
<feature type="compositionally biased region" description="Low complexity" evidence="1">
    <location>
        <begin position="745"/>
        <end position="755"/>
    </location>
</feature>
<feature type="compositionally biased region" description="Basic and acidic residues" evidence="1">
    <location>
        <begin position="1061"/>
        <end position="1071"/>
    </location>
</feature>
<dbReference type="GO" id="GO:0031991">
    <property type="term" value="P:regulation of actomyosin contractile ring contraction"/>
    <property type="evidence" value="ECO:0007669"/>
    <property type="project" value="TreeGrafter"/>
</dbReference>
<feature type="compositionally biased region" description="Low complexity" evidence="1">
    <location>
        <begin position="1760"/>
        <end position="1782"/>
    </location>
</feature>
<evidence type="ECO:0000313" key="4">
    <source>
        <dbReference type="Proteomes" id="UP000053611"/>
    </source>
</evidence>
<dbReference type="PANTHER" id="PTHR22834:SF20">
    <property type="entry name" value="SH3 DOMAIN-CONTAINING PROTEIN"/>
    <property type="match status" value="1"/>
</dbReference>
<feature type="domain" description="DH" evidence="2">
    <location>
        <begin position="983"/>
        <end position="1326"/>
    </location>
</feature>
<feature type="compositionally biased region" description="Low complexity" evidence="1">
    <location>
        <begin position="1654"/>
        <end position="1669"/>
    </location>
</feature>
<feature type="compositionally biased region" description="Polar residues" evidence="1">
    <location>
        <begin position="212"/>
        <end position="223"/>
    </location>
</feature>
<feature type="compositionally biased region" description="Low complexity" evidence="1">
    <location>
        <begin position="249"/>
        <end position="284"/>
    </location>
</feature>
<dbReference type="EMBL" id="KQ087214">
    <property type="protein sequence ID" value="KLT41685.1"/>
    <property type="molecule type" value="Genomic_DNA"/>
</dbReference>
<keyword evidence="4" id="KW-1185">Reference proteome</keyword>
<dbReference type="Proteomes" id="UP000053611">
    <property type="component" value="Unassembled WGS sequence"/>
</dbReference>
<dbReference type="CDD" id="cd00160">
    <property type="entry name" value="RhoGEF"/>
    <property type="match status" value="1"/>
</dbReference>
<feature type="compositionally biased region" description="Polar residues" evidence="1">
    <location>
        <begin position="672"/>
        <end position="684"/>
    </location>
</feature>
<feature type="compositionally biased region" description="Low complexity" evidence="1">
    <location>
        <begin position="469"/>
        <end position="485"/>
    </location>
</feature>
<feature type="compositionally biased region" description="Low complexity" evidence="1">
    <location>
        <begin position="87"/>
        <end position="99"/>
    </location>
</feature>
<dbReference type="STRING" id="879819.A0A0J0XKS7"/>
<feature type="region of interest" description="Disordered" evidence="1">
    <location>
        <begin position="1021"/>
        <end position="1100"/>
    </location>
</feature>
<feature type="compositionally biased region" description="Low complexity" evidence="1">
    <location>
        <begin position="293"/>
        <end position="308"/>
    </location>
</feature>
<accession>A0A0J0XKS7</accession>
<sequence length="2004" mass="213351">MMAPALTGSTTTATSSRRSSTSSISLPFATPPTSPKSATSRIPKPSSSSSLSSSARVSSGKARSRSVSNGAGNGSPIAYRADRLVLPSVSPAPSSSSTPNGRRPSLPSSRSEGKDRLVGPSGVAGPSHVPVPRVPSTVQGLVLVGSAAATKIPAAGPSGYSSSPTYTAPPGAREWNRSSPSPAATMQRVTSAEGSARTAMSTNASGPRRQRSASSLPRRTTASPHMPVPGRLPSNATPLPRDAPTIAVSQASPARSHSRPSSNPSHSSSSPHAEQASSSSTTPHRTPRRQQRSRGSTPQPSHASSSPSGNGGNARNIPGDRPPHTKVNGVGYRQSSTPRSSAPASRATSRESSPSRSKGRQRSAQGQAHASLRRQRGESASGPSSGRGSAQDDARFVSLSTTPTASSSRSRIPRREDASPSRLMMASREVTEPPPRLTASSPPSRVTSDSQGFGTESSHNYSTPPPLSGLPRRGGSSGRQSGRQPKTPQPSPTPNSPMLSTGPPPPPMSNRRLSVPPQARQPAVPNSTPPVPAKSPLRALNVSVSSSAVASKRQSRAVVASEAPLTSPVPPVPPLPDGLCPAPESSTPLAHPASPREEASSPTALEDVRTPRPSVSAPRTDGPQGSPLAALASLSVADNAVSLNSGPPSDSGGDTTTGSTNGGLTIPPRASSFASSPEQLPWSHSSRDAGSVAATHGHSDDHAQGATAFPEPLAETARALAPYSSLGDAHEVLLASPDQAKARLSVSTSSTSAPVTPAPSIPGRSMQLGDSRPTSEVETTSSGDFPSTYSPDSAPPSAPASSVNLWAVGARYESPADETGPAMHVRGANDHQETLIDGVLWGQKRNSSLQLPPPSKGDNPTTPVTNTFVDKDLPATPRTPRTPKSPKTPKTPKTAQRPGQHPTMRSPSMPQIGVKRTQNGKVVEVEAPLGSPSFPRSNTGPVGVGLQPPMLSPRPQDGSARPQSMLIASTPVTRSPSPQHMSRRSHLLREIAHTERTHATDLALIRDAYIGSFFRPDSGFQLGSEASTPPMDSSRHSRRSSAYGSPMEELGRRISAQQSDMPRRTSGHDGGLRTSGYQVDGPMRRTSGHERRASGADSAWSNTWSGIMSPVIKSPRTDMGGSSVDLSYSASGAASSSTSLLPSPKVPSTPSSMSGVARFGAGMVRPLSQADIKTIFLNIGAMAAVSDTLATELEAALGNAEDETATPGGGNGTDRVGEVFLKTLPRLRPLYTYYCSRQAQASARLQELQNDPSYSAHLHECWAKVKAHTHAWNLDSMLIKPVQRVTKYPLLFEDLLSCTTPAHPDYFAIRQAAEGAKSLALEVDEAKRRKDVISNVMNGRSSVIGGRSSSSVNLVKDPKRAGGGRLLGRFKKDKAPSGHDQNAILHITPYAQSQLKDLAKRLSDCERNVRRLLVELPDWCEAARLLLRQKMEINIYFLKWYALGRRVTNDDRIEKVARFSGVLDNILTGAWEELNQTVRNSILVNLEKLRETTKNPLAIIAKLDEKSDVYSRYVAHRQAKKSIDKVLLQEANEYVTVHSQLLEELPAFLEGFTRIYEMSLGAFVGAQKKYFETLRDTLALFSAQYLSEPMEMSMVGNTYKEVRMDVSTPRGIHKAWLERHREPNNIMKSLQITGGDGARDAQMRANNLNAGHMSRASGGSSGSAPSSRRFTASSRPPSHRKMPSFDARSSTLRNTPTGTASQHSSMEPPSSASNPRRRSISLNVDTPPGSTGPELRPDSGSIFGSLIRRASHRERRRESSTSLLDSRSGSVSGSSSNPSARSTMMMKRPSLRREKSTSARSSAAQSHSEENDRLSFGLPRIPTTNDRFLFDNLSIDSRKNEPVYESPVTYERQDIGLSALGLGNTTPPSDAYYNKRTPPDGYFLQPPREPHSEDATPETYTTPMGMDEPDAGETWRNARVLYSCCAVADFDPIELGDLRFNGLRFLPLLAGDMVDVFHEIGRVAELRDFPYSQAGVDNDGAVIARSENGLIGVAMCSFLEPLRS</sequence>
<feature type="compositionally biased region" description="Polar residues" evidence="1">
    <location>
        <begin position="438"/>
        <end position="462"/>
    </location>
</feature>
<dbReference type="SMART" id="SM00325">
    <property type="entry name" value="RhoGEF"/>
    <property type="match status" value="1"/>
</dbReference>
<evidence type="ECO:0000259" key="2">
    <source>
        <dbReference type="PROSITE" id="PS50010"/>
    </source>
</evidence>
<name>A0A0J0XKS7_9TREE</name>
<feature type="compositionally biased region" description="Low complexity" evidence="1">
    <location>
        <begin position="37"/>
        <end position="68"/>
    </location>
</feature>
<feature type="compositionally biased region" description="Pro residues" evidence="1">
    <location>
        <begin position="567"/>
        <end position="576"/>
    </location>
</feature>
<dbReference type="GO" id="GO:0005085">
    <property type="term" value="F:guanyl-nucleotide exchange factor activity"/>
    <property type="evidence" value="ECO:0007669"/>
    <property type="project" value="InterPro"/>
</dbReference>
<dbReference type="InterPro" id="IPR000219">
    <property type="entry name" value="DH_dom"/>
</dbReference>
<reference evidence="3 4" key="1">
    <citation type="submission" date="2015-03" db="EMBL/GenBank/DDBJ databases">
        <title>Genomics and transcriptomics of the oil-accumulating basidiomycete yeast T. oleaginosus allow insights into substrate utilization and the diverse evolutionary trajectories of mating systems in fungi.</title>
        <authorList>
            <consortium name="DOE Joint Genome Institute"/>
            <person name="Kourist R."/>
            <person name="Kracht O."/>
            <person name="Bracharz F."/>
            <person name="Lipzen A."/>
            <person name="Nolan M."/>
            <person name="Ohm R."/>
            <person name="Grigoriev I."/>
            <person name="Sun S."/>
            <person name="Heitman J."/>
            <person name="Bruck T."/>
            <person name="Nowrousian M."/>
        </authorList>
    </citation>
    <scope>NUCLEOTIDE SEQUENCE [LARGE SCALE GENOMIC DNA]</scope>
    <source>
        <strain evidence="3 4">IBC0246</strain>
    </source>
</reference>
<protein>
    <recommendedName>
        <fullName evidence="2">DH domain-containing protein</fullName>
    </recommendedName>
</protein>
<dbReference type="SUPFAM" id="SSF48065">
    <property type="entry name" value="DBL homology domain (DH-domain)"/>
    <property type="match status" value="1"/>
</dbReference>
<dbReference type="GO" id="GO:0005737">
    <property type="term" value="C:cytoplasm"/>
    <property type="evidence" value="ECO:0007669"/>
    <property type="project" value="TreeGrafter"/>
</dbReference>
<dbReference type="OrthoDB" id="10256089at2759"/>
<feature type="compositionally biased region" description="Low complexity" evidence="1">
    <location>
        <begin position="626"/>
        <end position="665"/>
    </location>
</feature>
<feature type="region of interest" description="Disordered" evidence="1">
    <location>
        <begin position="1650"/>
        <end position="1821"/>
    </location>
</feature>
<feature type="compositionally biased region" description="Low complexity" evidence="1">
    <location>
        <begin position="7"/>
        <end position="25"/>
    </location>
</feature>
<dbReference type="InterPro" id="IPR035899">
    <property type="entry name" value="DBL_dom_sf"/>
</dbReference>
<feature type="compositionally biased region" description="Polar residues" evidence="1">
    <location>
        <begin position="1687"/>
        <end position="1707"/>
    </location>
</feature>
<proteinExistence type="predicted"/>
<feature type="compositionally biased region" description="Low complexity" evidence="1">
    <location>
        <begin position="378"/>
        <end position="389"/>
    </location>
</feature>
<organism evidence="3 4">
    <name type="scientific">Cutaneotrichosporon oleaginosum</name>
    <dbReference type="NCBI Taxonomy" id="879819"/>
    <lineage>
        <taxon>Eukaryota</taxon>
        <taxon>Fungi</taxon>
        <taxon>Dikarya</taxon>
        <taxon>Basidiomycota</taxon>
        <taxon>Agaricomycotina</taxon>
        <taxon>Tremellomycetes</taxon>
        <taxon>Trichosporonales</taxon>
        <taxon>Trichosporonaceae</taxon>
        <taxon>Cutaneotrichosporon</taxon>
    </lineage>
</organism>